<reference evidence="9" key="1">
    <citation type="submission" date="2007-04" db="EMBL/GenBank/DDBJ databases">
        <title>Annotation of Pediculus humanus corporis strain USDA.</title>
        <authorList>
            <person name="Kirkness E."/>
            <person name="Hannick L."/>
            <person name="Hass B."/>
            <person name="Bruggner R."/>
            <person name="Lawson D."/>
            <person name="Bidwell S."/>
            <person name="Joardar V."/>
            <person name="Caler E."/>
            <person name="Walenz B."/>
            <person name="Inman J."/>
            <person name="Schobel S."/>
            <person name="Galinsky K."/>
            <person name="Amedeo P."/>
            <person name="Strausberg R."/>
        </authorList>
    </citation>
    <scope>NUCLEOTIDE SEQUENCE</scope>
    <source>
        <strain evidence="9">USDA</strain>
    </source>
</reference>
<evidence type="ECO:0000256" key="3">
    <source>
        <dbReference type="ARBA" id="ARBA00022692"/>
    </source>
</evidence>
<dbReference type="AlphaFoldDB" id="E0VTX1"/>
<keyword evidence="2" id="KW-0813">Transport</keyword>
<dbReference type="Proteomes" id="UP000009046">
    <property type="component" value="Unassembled WGS sequence"/>
</dbReference>
<dbReference type="InterPro" id="IPR051475">
    <property type="entry name" value="Diverse_Ion_Transporter"/>
</dbReference>
<comment type="subcellular location">
    <subcellularLocation>
        <location evidence="1">Membrane</location>
        <topology evidence="1">Multi-pass membrane protein</topology>
    </subcellularLocation>
</comment>
<keyword evidence="11" id="KW-1185">Reference proteome</keyword>
<dbReference type="GeneID" id="8230858"/>
<feature type="transmembrane region" description="Helical" evidence="7">
    <location>
        <begin position="779"/>
        <end position="801"/>
    </location>
</feature>
<keyword evidence="3 7" id="KW-0812">Transmembrane</keyword>
<feature type="transmembrane region" description="Helical" evidence="7">
    <location>
        <begin position="350"/>
        <end position="367"/>
    </location>
</feature>
<dbReference type="eggNOG" id="KOG2639">
    <property type="taxonomic scope" value="Eukaryota"/>
</dbReference>
<accession>E0VTX1</accession>
<dbReference type="CDD" id="cd01116">
    <property type="entry name" value="P_permease"/>
    <property type="match status" value="1"/>
</dbReference>
<feature type="compositionally biased region" description="Basic and acidic residues" evidence="6">
    <location>
        <begin position="92"/>
        <end position="102"/>
    </location>
</feature>
<dbReference type="FunCoup" id="E0VTX1">
    <property type="interactions" value="2"/>
</dbReference>
<proteinExistence type="predicted"/>
<dbReference type="PANTHER" id="PTHR43568:SF1">
    <property type="entry name" value="P PROTEIN"/>
    <property type="match status" value="1"/>
</dbReference>
<dbReference type="InParanoid" id="E0VTX1"/>
<dbReference type="EMBL" id="DS235774">
    <property type="protein sequence ID" value="EEB16827.1"/>
    <property type="molecule type" value="Genomic_DNA"/>
</dbReference>
<keyword evidence="4 7" id="KW-1133">Transmembrane helix</keyword>
<feature type="transmembrane region" description="Helical" evidence="7">
    <location>
        <begin position="442"/>
        <end position="464"/>
    </location>
</feature>
<feature type="transmembrane region" description="Helical" evidence="7">
    <location>
        <begin position="176"/>
        <end position="197"/>
    </location>
</feature>
<evidence type="ECO:0000259" key="8">
    <source>
        <dbReference type="Pfam" id="PF03600"/>
    </source>
</evidence>
<evidence type="ECO:0000313" key="11">
    <source>
        <dbReference type="Proteomes" id="UP000009046"/>
    </source>
</evidence>
<feature type="region of interest" description="Disordered" evidence="6">
    <location>
        <begin position="1"/>
        <end position="20"/>
    </location>
</feature>
<dbReference type="KEGG" id="phu:Phum_PHUM440030"/>
<gene>
    <name evidence="10" type="primary">8230858</name>
    <name evidence="9" type="ORF">Phum_PHUM440030</name>
</gene>
<evidence type="ECO:0000313" key="9">
    <source>
        <dbReference type="EMBL" id="EEB16827.1"/>
    </source>
</evidence>
<dbReference type="EnsemblMetazoa" id="PHUM440030-RA">
    <property type="protein sequence ID" value="PHUM440030-PA"/>
    <property type="gene ID" value="PHUM440030"/>
</dbReference>
<feature type="transmembrane region" description="Helical" evidence="7">
    <location>
        <begin position="828"/>
        <end position="851"/>
    </location>
</feature>
<evidence type="ECO:0000256" key="1">
    <source>
        <dbReference type="ARBA" id="ARBA00004141"/>
    </source>
</evidence>
<feature type="transmembrane region" description="Helical" evidence="7">
    <location>
        <begin position="525"/>
        <end position="545"/>
    </location>
</feature>
<feature type="region of interest" description="Disordered" evidence="6">
    <location>
        <begin position="31"/>
        <end position="53"/>
    </location>
</feature>
<dbReference type="STRING" id="121224.E0VTX1"/>
<feature type="region of interest" description="Disordered" evidence="6">
    <location>
        <begin position="82"/>
        <end position="102"/>
    </location>
</feature>
<reference evidence="9" key="2">
    <citation type="submission" date="2007-04" db="EMBL/GenBank/DDBJ databases">
        <title>The genome of the human body louse.</title>
        <authorList>
            <consortium name="The Human Body Louse Genome Consortium"/>
            <person name="Kirkness E."/>
            <person name="Walenz B."/>
            <person name="Hass B."/>
            <person name="Bruggner R."/>
            <person name="Strausberg R."/>
        </authorList>
    </citation>
    <scope>NUCLEOTIDE SEQUENCE</scope>
    <source>
        <strain evidence="9">USDA</strain>
    </source>
</reference>
<keyword evidence="5 7" id="KW-0472">Membrane</keyword>
<dbReference type="InterPro" id="IPR004680">
    <property type="entry name" value="Cit_transptr-like_dom"/>
</dbReference>
<evidence type="ECO:0000256" key="5">
    <source>
        <dbReference type="ARBA" id="ARBA00023136"/>
    </source>
</evidence>
<dbReference type="RefSeq" id="XP_002429565.1">
    <property type="nucleotide sequence ID" value="XM_002429520.1"/>
</dbReference>
<feature type="transmembrane region" description="Helical" evidence="7">
    <location>
        <begin position="485"/>
        <end position="505"/>
    </location>
</feature>
<protein>
    <submittedName>
        <fullName evidence="9 10">P protein, putative</fullName>
    </submittedName>
</protein>
<evidence type="ECO:0000256" key="4">
    <source>
        <dbReference type="ARBA" id="ARBA00022989"/>
    </source>
</evidence>
<feature type="domain" description="Citrate transporter-like" evidence="8">
    <location>
        <begin position="362"/>
        <end position="791"/>
    </location>
</feature>
<dbReference type="VEuPathDB" id="VectorBase:PHUM440030"/>
<evidence type="ECO:0000313" key="10">
    <source>
        <dbReference type="EnsemblMetazoa" id="PHUM440030-PA"/>
    </source>
</evidence>
<feature type="transmembrane region" description="Helical" evidence="7">
    <location>
        <begin position="402"/>
        <end position="422"/>
    </location>
</feature>
<dbReference type="GO" id="GO:0016020">
    <property type="term" value="C:membrane"/>
    <property type="evidence" value="ECO:0007669"/>
    <property type="project" value="UniProtKB-SubCell"/>
</dbReference>
<feature type="transmembrane region" description="Helical" evidence="7">
    <location>
        <begin position="734"/>
        <end position="758"/>
    </location>
</feature>
<dbReference type="EMBL" id="AAZO01005370">
    <property type="status" value="NOT_ANNOTATED_CDS"/>
    <property type="molecule type" value="Genomic_DNA"/>
</dbReference>
<dbReference type="PANTHER" id="PTHR43568">
    <property type="entry name" value="P PROTEIN"/>
    <property type="match status" value="1"/>
</dbReference>
<reference evidence="10" key="3">
    <citation type="submission" date="2020-05" db="UniProtKB">
        <authorList>
            <consortium name="EnsemblMetazoa"/>
        </authorList>
    </citation>
    <scope>IDENTIFICATION</scope>
    <source>
        <strain evidence="10">USDA</strain>
    </source>
</reference>
<organism>
    <name type="scientific">Pediculus humanus subsp. corporis</name>
    <name type="common">Body louse</name>
    <dbReference type="NCBI Taxonomy" id="121224"/>
    <lineage>
        <taxon>Eukaryota</taxon>
        <taxon>Metazoa</taxon>
        <taxon>Ecdysozoa</taxon>
        <taxon>Arthropoda</taxon>
        <taxon>Hexapoda</taxon>
        <taxon>Insecta</taxon>
        <taxon>Pterygota</taxon>
        <taxon>Neoptera</taxon>
        <taxon>Paraneoptera</taxon>
        <taxon>Psocodea</taxon>
        <taxon>Troctomorpha</taxon>
        <taxon>Phthiraptera</taxon>
        <taxon>Anoplura</taxon>
        <taxon>Pediculidae</taxon>
        <taxon>Pediculus</taxon>
    </lineage>
</organism>
<dbReference type="OMA" id="HHEETAM"/>
<evidence type="ECO:0000256" key="2">
    <source>
        <dbReference type="ARBA" id="ARBA00022448"/>
    </source>
</evidence>
<feature type="transmembrane region" description="Helical" evidence="7">
    <location>
        <begin position="693"/>
        <end position="714"/>
    </location>
</feature>
<dbReference type="OrthoDB" id="442352at2759"/>
<name>E0VTX1_PEDHC</name>
<sequence length="855" mass="96493">MDKNLSKVLNPTSSSEYSKSTYKIMNDRFLDSSDEDTSTSDTHSSSDNMPTSSSEVWKLLESIKKDPTLAKLRAQHRNIGEENENVDNLPEPDMKAGKKKEVTLKPEDTISVTAEDNLYLDPYQMKIKKNFATLKVDTESNKNRKMSDGKMKVFDPTITTAGDDQYDGDDLKESTWYRYSKLGVMILIWLLCTIILITKKEKVSNLHQISVPPGHTKTYLILDRPIKHQISVVIEGALLPNYYANLSTRWMTVWVEMFEARVALELSTPLKENHIKYSINVSEFWTIPLVLEELVDIVPELSVKKVFNLKNFDSEVLSKCFVRIHFETNLNNSFPVSVGYDLSPIDLEDGVIYAAIVLLGLYIFIIFEVVHRTLAAMLAATMSVAILAALDERPSITDIASWIDFETLLLLFSMMVMVGIFAETGIFDYLSVYTYKITNGRIWPLINTLCFFTGFLSSFLDNVTTALLMTPVTIRLCEVMELNPVPVLMAIMIFSNIGGAITPVGDPPNVIVASHPDVISSGVDFGVFFLHMFLGVSLVSAVVYVQLRFMFRNNKVFRFAEPQDVQELRHEIVIWQRAAASLTSYSKDEDVVRETLLKKVRRLLSELKLKLVQERTPCENYKANLEELTEKYPIRNWPLLYKSGFALLFVICVFFLHSIPELNLSLGCTAFLGATLLLILADRENMEGVLARVEWSTLLFFASLFILMEALSRLRLIEWIGRRTEHLILGVDTQYQLSVAIVMILWVSACASAFVDNIPLTTMMIRIVTSLAQNPQLDLPLMPLVWSLCFGACLGGVATLIGSSSNVVCAGVAEQHGYRFTFVEYFKIGFPVMIVSVSVCTVYLLIAHVALEWNT</sequence>
<evidence type="ECO:0000256" key="6">
    <source>
        <dbReference type="SAM" id="MobiDB-lite"/>
    </source>
</evidence>
<dbReference type="Pfam" id="PF03600">
    <property type="entry name" value="CitMHS"/>
    <property type="match status" value="1"/>
</dbReference>
<dbReference type="GO" id="GO:0055085">
    <property type="term" value="P:transmembrane transport"/>
    <property type="evidence" value="ECO:0007669"/>
    <property type="project" value="InterPro"/>
</dbReference>
<evidence type="ECO:0000256" key="7">
    <source>
        <dbReference type="SAM" id="Phobius"/>
    </source>
</evidence>
<feature type="transmembrane region" description="Helical" evidence="7">
    <location>
        <begin position="639"/>
        <end position="656"/>
    </location>
</feature>
<dbReference type="CTD" id="8230858"/>
<dbReference type="HOGENOM" id="CLU_011920_2_0_1"/>